<proteinExistence type="predicted"/>
<keyword evidence="2" id="KW-1185">Reference proteome</keyword>
<name>A0ACB8VH53_9TELE</name>
<protein>
    <submittedName>
        <fullName evidence="1">Uncharacterized protein</fullName>
    </submittedName>
</protein>
<evidence type="ECO:0000313" key="2">
    <source>
        <dbReference type="Proteomes" id="UP000831701"/>
    </source>
</evidence>
<organism evidence="1 2">
    <name type="scientific">Scortum barcoo</name>
    <name type="common">barcoo grunter</name>
    <dbReference type="NCBI Taxonomy" id="214431"/>
    <lineage>
        <taxon>Eukaryota</taxon>
        <taxon>Metazoa</taxon>
        <taxon>Chordata</taxon>
        <taxon>Craniata</taxon>
        <taxon>Vertebrata</taxon>
        <taxon>Euteleostomi</taxon>
        <taxon>Actinopterygii</taxon>
        <taxon>Neopterygii</taxon>
        <taxon>Teleostei</taxon>
        <taxon>Neoteleostei</taxon>
        <taxon>Acanthomorphata</taxon>
        <taxon>Eupercaria</taxon>
        <taxon>Centrarchiformes</taxon>
        <taxon>Terapontoidei</taxon>
        <taxon>Terapontidae</taxon>
        <taxon>Scortum</taxon>
    </lineage>
</organism>
<dbReference type="Proteomes" id="UP000831701">
    <property type="component" value="Chromosome 21"/>
</dbReference>
<reference evidence="1" key="1">
    <citation type="submission" date="2022-04" db="EMBL/GenBank/DDBJ databases">
        <title>Jade perch genome.</title>
        <authorList>
            <person name="Chao B."/>
        </authorList>
    </citation>
    <scope>NUCLEOTIDE SEQUENCE</scope>
    <source>
        <strain evidence="1">CB-2022</strain>
    </source>
</reference>
<accession>A0ACB8VH53</accession>
<sequence length="241" mass="26585">MSSGPSSRELVEDFLRYKLRSHGLTWSGRRAALRRRDAAAPPSSRRAERAITSHGGGVAQEETPPAVFSWCNDVTCLLLDDLLSPVDPGSAPPRLQVVLRRAGDELERCCHGDLSAHALVLLQSDGGGAARLRGLRAVREELFRDGVNWGRIVAMMELGGALCTEAARTGEAGQVDDIARWMEESLDSALLRGWIQDNGGWEQPKQKLILELKLSRLLESVVSELRLRRDEGKHSEESRET</sequence>
<dbReference type="EMBL" id="CM041551">
    <property type="protein sequence ID" value="KAI3354995.1"/>
    <property type="molecule type" value="Genomic_DNA"/>
</dbReference>
<evidence type="ECO:0000313" key="1">
    <source>
        <dbReference type="EMBL" id="KAI3354995.1"/>
    </source>
</evidence>
<comment type="caution">
    <text evidence="1">The sequence shown here is derived from an EMBL/GenBank/DDBJ whole genome shotgun (WGS) entry which is preliminary data.</text>
</comment>
<gene>
    <name evidence="1" type="ORF">L3Q82_004790</name>
</gene>